<evidence type="ECO:0000259" key="8">
    <source>
        <dbReference type="Pfam" id="PF01895"/>
    </source>
</evidence>
<dbReference type="InterPro" id="IPR028366">
    <property type="entry name" value="PhoU"/>
</dbReference>
<name>A0A6J6RDB1_9ZZZZ</name>
<dbReference type="EMBL" id="CAEZZP010000020">
    <property type="protein sequence ID" value="CAB4766252.1"/>
    <property type="molecule type" value="Genomic_DNA"/>
</dbReference>
<keyword evidence="4" id="KW-0813">Transport</keyword>
<evidence type="ECO:0000256" key="7">
    <source>
        <dbReference type="SAM" id="MobiDB-lite"/>
    </source>
</evidence>
<dbReference type="InterPro" id="IPR026022">
    <property type="entry name" value="PhoU_dom"/>
</dbReference>
<evidence type="ECO:0000313" key="9">
    <source>
        <dbReference type="EMBL" id="CAB4719418.1"/>
    </source>
</evidence>
<evidence type="ECO:0000256" key="6">
    <source>
        <dbReference type="ARBA" id="ARBA00022592"/>
    </source>
</evidence>
<dbReference type="GO" id="GO:0006817">
    <property type="term" value="P:phosphate ion transport"/>
    <property type="evidence" value="ECO:0007669"/>
    <property type="project" value="UniProtKB-KW"/>
</dbReference>
<accession>A0A6J6RDB1</accession>
<evidence type="ECO:0000256" key="4">
    <source>
        <dbReference type="ARBA" id="ARBA00022448"/>
    </source>
</evidence>
<dbReference type="PANTHER" id="PTHR42930:SF3">
    <property type="entry name" value="PHOSPHATE-SPECIFIC TRANSPORT SYSTEM ACCESSORY PROTEIN PHOU"/>
    <property type="match status" value="1"/>
</dbReference>
<dbReference type="GO" id="GO:0030643">
    <property type="term" value="P:intracellular phosphate ion homeostasis"/>
    <property type="evidence" value="ECO:0007669"/>
    <property type="project" value="InterPro"/>
</dbReference>
<evidence type="ECO:0000313" key="12">
    <source>
        <dbReference type="EMBL" id="CAB4864966.1"/>
    </source>
</evidence>
<dbReference type="FunFam" id="1.20.58.220:FF:000004">
    <property type="entry name" value="Phosphate-specific transport system accessory protein PhoU"/>
    <property type="match status" value="1"/>
</dbReference>
<dbReference type="EMBL" id="CAFBMF010000084">
    <property type="protein sequence ID" value="CAB4906023.1"/>
    <property type="molecule type" value="Genomic_DNA"/>
</dbReference>
<dbReference type="EMBL" id="CAFBPS010000029">
    <property type="protein sequence ID" value="CAB5026334.1"/>
    <property type="molecule type" value="Genomic_DNA"/>
</dbReference>
<dbReference type="SUPFAM" id="SSF109755">
    <property type="entry name" value="PhoU-like"/>
    <property type="match status" value="1"/>
</dbReference>
<keyword evidence="6" id="KW-0592">Phosphate transport</keyword>
<comment type="similarity">
    <text evidence="2">Belongs to the PhoU family.</text>
</comment>
<sequence>MNRLAHDELLELRSELLRITASLVESIPRATQILLDQDLEGAEYQILADDEIDSRTLDLEDRCVALMALHAPVASELRHAVTIMKMSADIERSADLVVNICKVARRIHGIQLDPKMRGLIGRMGTQAQILFRHAIQAYADLDLPMAKAVDDMDLFLDYLHRQFIESIFESHSAGTIDLAVAIQMAVTARFYERIGDHAVNVAHFVRYLITGEIPPAGDHRRGGRLGEADAEVEGLVQ</sequence>
<gene>
    <name evidence="9" type="ORF">UFOPK2658_00913</name>
    <name evidence="10" type="ORF">UFOPK2880_00517</name>
    <name evidence="11" type="ORF">UFOPK3004_00801</name>
    <name evidence="12" type="ORF">UFOPK3304_00674</name>
    <name evidence="13" type="ORF">UFOPK3494_01210</name>
    <name evidence="14" type="ORF">UFOPK4134_00596</name>
</gene>
<dbReference type="GO" id="GO:0045936">
    <property type="term" value="P:negative regulation of phosphate metabolic process"/>
    <property type="evidence" value="ECO:0007669"/>
    <property type="project" value="InterPro"/>
</dbReference>
<feature type="compositionally biased region" description="Basic and acidic residues" evidence="7">
    <location>
        <begin position="218"/>
        <end position="227"/>
    </location>
</feature>
<feature type="region of interest" description="Disordered" evidence="7">
    <location>
        <begin position="218"/>
        <end position="237"/>
    </location>
</feature>
<proteinExistence type="inferred from homology"/>
<dbReference type="EMBL" id="CAFAAL010000057">
    <property type="protein sequence ID" value="CAB4803388.1"/>
    <property type="molecule type" value="Genomic_DNA"/>
</dbReference>
<dbReference type="Gene3D" id="1.20.58.220">
    <property type="entry name" value="Phosphate transport system protein phou homolog 2, domain 2"/>
    <property type="match status" value="1"/>
</dbReference>
<feature type="domain" description="PhoU" evidence="8">
    <location>
        <begin position="121"/>
        <end position="204"/>
    </location>
</feature>
<dbReference type="EMBL" id="CAFBLJ010000026">
    <property type="protein sequence ID" value="CAB4864966.1"/>
    <property type="molecule type" value="Genomic_DNA"/>
</dbReference>
<comment type="subunit">
    <text evidence="3">Homodimer.</text>
</comment>
<dbReference type="PIRSF" id="PIRSF003107">
    <property type="entry name" value="PhoU"/>
    <property type="match status" value="1"/>
</dbReference>
<evidence type="ECO:0000313" key="10">
    <source>
        <dbReference type="EMBL" id="CAB4766252.1"/>
    </source>
</evidence>
<dbReference type="AlphaFoldDB" id="A0A6J6RDB1"/>
<dbReference type="Pfam" id="PF01895">
    <property type="entry name" value="PhoU"/>
    <property type="match status" value="2"/>
</dbReference>
<organism evidence="9">
    <name type="scientific">freshwater metagenome</name>
    <dbReference type="NCBI Taxonomy" id="449393"/>
    <lineage>
        <taxon>unclassified sequences</taxon>
        <taxon>metagenomes</taxon>
        <taxon>ecological metagenomes</taxon>
    </lineage>
</organism>
<evidence type="ECO:0000256" key="2">
    <source>
        <dbReference type="ARBA" id="ARBA00008107"/>
    </source>
</evidence>
<keyword evidence="5" id="KW-0963">Cytoplasm</keyword>
<evidence type="ECO:0000313" key="14">
    <source>
        <dbReference type="EMBL" id="CAB5026334.1"/>
    </source>
</evidence>
<dbReference type="InterPro" id="IPR038078">
    <property type="entry name" value="PhoU-like_sf"/>
</dbReference>
<feature type="compositionally biased region" description="Acidic residues" evidence="7">
    <location>
        <begin position="228"/>
        <end position="237"/>
    </location>
</feature>
<evidence type="ECO:0000313" key="11">
    <source>
        <dbReference type="EMBL" id="CAB4803388.1"/>
    </source>
</evidence>
<dbReference type="GO" id="GO:0005737">
    <property type="term" value="C:cytoplasm"/>
    <property type="evidence" value="ECO:0007669"/>
    <property type="project" value="UniProtKB-SubCell"/>
</dbReference>
<protein>
    <submittedName>
        <fullName evidence="9">Unannotated protein</fullName>
    </submittedName>
</protein>
<dbReference type="EMBL" id="CAEZYH010000031">
    <property type="protein sequence ID" value="CAB4719418.1"/>
    <property type="molecule type" value="Genomic_DNA"/>
</dbReference>
<evidence type="ECO:0000256" key="3">
    <source>
        <dbReference type="ARBA" id="ARBA00011738"/>
    </source>
</evidence>
<evidence type="ECO:0000313" key="13">
    <source>
        <dbReference type="EMBL" id="CAB4906023.1"/>
    </source>
</evidence>
<comment type="subcellular location">
    <subcellularLocation>
        <location evidence="1">Cytoplasm</location>
    </subcellularLocation>
</comment>
<reference evidence="9" key="1">
    <citation type="submission" date="2020-05" db="EMBL/GenBank/DDBJ databases">
        <authorList>
            <person name="Chiriac C."/>
            <person name="Salcher M."/>
            <person name="Ghai R."/>
            <person name="Kavagutti S V."/>
        </authorList>
    </citation>
    <scope>NUCLEOTIDE SEQUENCE</scope>
</reference>
<evidence type="ECO:0000256" key="5">
    <source>
        <dbReference type="ARBA" id="ARBA00022490"/>
    </source>
</evidence>
<dbReference type="NCBIfam" id="TIGR02135">
    <property type="entry name" value="phoU_full"/>
    <property type="match status" value="1"/>
</dbReference>
<dbReference type="PANTHER" id="PTHR42930">
    <property type="entry name" value="PHOSPHATE-SPECIFIC TRANSPORT SYSTEM ACCESSORY PROTEIN PHOU"/>
    <property type="match status" value="1"/>
</dbReference>
<evidence type="ECO:0000256" key="1">
    <source>
        <dbReference type="ARBA" id="ARBA00004496"/>
    </source>
</evidence>
<feature type="domain" description="PhoU" evidence="8">
    <location>
        <begin position="25"/>
        <end position="103"/>
    </location>
</feature>